<dbReference type="Proteomes" id="UP000247233">
    <property type="component" value="Unassembled WGS sequence"/>
</dbReference>
<keyword evidence="2" id="KW-0067">ATP-binding</keyword>
<dbReference type="Gene3D" id="3.30.420.40">
    <property type="match status" value="2"/>
</dbReference>
<dbReference type="CDD" id="cd10170">
    <property type="entry name" value="ASKHA_NBD_HSP70"/>
    <property type="match status" value="1"/>
</dbReference>
<dbReference type="RefSeq" id="XP_025402424.1">
    <property type="nucleotide sequence ID" value="XM_025547448.1"/>
</dbReference>
<evidence type="ECO:0000313" key="3">
    <source>
        <dbReference type="EMBL" id="PWY89237.1"/>
    </source>
</evidence>
<dbReference type="Gene3D" id="3.90.640.10">
    <property type="entry name" value="Actin, Chain A, domain 4"/>
    <property type="match status" value="1"/>
</dbReference>
<dbReference type="AlphaFoldDB" id="A0A317WVI4"/>
<dbReference type="InterPro" id="IPR043129">
    <property type="entry name" value="ATPase_NBD"/>
</dbReference>
<dbReference type="STRING" id="1448321.A0A317WVI4"/>
<dbReference type="PANTHER" id="PTHR14187">
    <property type="entry name" value="ALPHA KINASE/ELONGATION FACTOR 2 KINASE"/>
    <property type="match status" value="1"/>
</dbReference>
<comment type="caution">
    <text evidence="3">The sequence shown here is derived from an EMBL/GenBank/DDBJ whole genome shotgun (WGS) entry which is preliminary data.</text>
</comment>
<keyword evidence="1" id="KW-0547">Nucleotide-binding</keyword>
<organism evidence="3 4">
    <name type="scientific">Aspergillus heteromorphus CBS 117.55</name>
    <dbReference type="NCBI Taxonomy" id="1448321"/>
    <lineage>
        <taxon>Eukaryota</taxon>
        <taxon>Fungi</taxon>
        <taxon>Dikarya</taxon>
        <taxon>Ascomycota</taxon>
        <taxon>Pezizomycotina</taxon>
        <taxon>Eurotiomycetes</taxon>
        <taxon>Eurotiomycetidae</taxon>
        <taxon>Eurotiales</taxon>
        <taxon>Aspergillaceae</taxon>
        <taxon>Aspergillus</taxon>
        <taxon>Aspergillus subgen. Circumdati</taxon>
    </lineage>
</organism>
<dbReference type="OrthoDB" id="2963168at2759"/>
<dbReference type="GO" id="GO:0005524">
    <property type="term" value="F:ATP binding"/>
    <property type="evidence" value="ECO:0007669"/>
    <property type="project" value="UniProtKB-KW"/>
</dbReference>
<proteinExistence type="predicted"/>
<name>A0A317WVI4_9EURO</name>
<protein>
    <submittedName>
        <fullName evidence="3">Actin-like ATPase domain-containing protein</fullName>
    </submittedName>
</protein>
<reference evidence="3 4" key="1">
    <citation type="submission" date="2016-12" db="EMBL/GenBank/DDBJ databases">
        <title>The genomes of Aspergillus section Nigri reveals drivers in fungal speciation.</title>
        <authorList>
            <consortium name="DOE Joint Genome Institute"/>
            <person name="Vesth T.C."/>
            <person name="Nybo J."/>
            <person name="Theobald S."/>
            <person name="Brandl J."/>
            <person name="Frisvad J.C."/>
            <person name="Nielsen K.F."/>
            <person name="Lyhne E.K."/>
            <person name="Kogle M.E."/>
            <person name="Kuo A."/>
            <person name="Riley R."/>
            <person name="Clum A."/>
            <person name="Nolan M."/>
            <person name="Lipzen A."/>
            <person name="Salamov A."/>
            <person name="Henrissat B."/>
            <person name="Wiebenga A."/>
            <person name="De Vries R.P."/>
            <person name="Grigoriev I.V."/>
            <person name="Mortensen U.H."/>
            <person name="Andersen M.R."/>
            <person name="Baker S.E."/>
        </authorList>
    </citation>
    <scope>NUCLEOTIDE SEQUENCE [LARGE SCALE GENOMIC DNA]</scope>
    <source>
        <strain evidence="3 4">CBS 117.55</strain>
    </source>
</reference>
<dbReference type="GeneID" id="37069685"/>
<dbReference type="PANTHER" id="PTHR14187:SF81">
    <property type="entry name" value="HSP70 FAMILY PROTEIN (AFU_ORTHOLOGUE AFUA_4G14040)"/>
    <property type="match status" value="1"/>
</dbReference>
<dbReference type="VEuPathDB" id="FungiDB:BO70DRAFT_418363"/>
<keyword evidence="4" id="KW-1185">Reference proteome</keyword>
<sequence length="605" mass="66350">MSTTATTKIALKHKIIVGVDYGTTYTGAAYVSTKECGLSDIVLISTWPGPTRDTETVFKTPSRIAYPADNPRISSKRWGYQVEPGMTAYSWTKLLLDNNTPLTEYDDSALNKASGAGILVLPEGKTAVDVVADYLGEVYSHIMNTIAKQITEQTLSLTPIEFWLSIPAIWSDQAKAATRTAAERAGFGCSLLRPQDTIFMINEPEAAAITALEKYTRSSRGGSVKPGDGVLICDCGGGTVDITTYLVNQTEPALKFEELCTGIAGGKCGSTAVDRRFYQLMSERFGDAFDTLPMKRKGPGSDFMKRFEIIKRDFGFSDEQTIFGIPINMALSVPNPCHFDDEERLVLLSSEDLKEMFDSVVEQILNLVRQQIRDANAESGNGVITRIILVGGFGDSEYLRKAFHHAFEAGSGGNITITVPDSPQAAIVQGATLRGLEGFRCSTRRCRRHYGFSWGIPFRQGFDKENDSYIHPFTGEKMVRGIMNWMIAKGEKYSEGHTCTVAVTHSASTRQISIPLYSCDLQYAPERNDEPAINRIGTIVSDLSNIDLSGFEQKVIGGVVNSNVTYTLKVIFGAKEGVLKFKVVCQVKVIGKAMINFTTDMVHSS</sequence>
<evidence type="ECO:0000256" key="1">
    <source>
        <dbReference type="ARBA" id="ARBA00022741"/>
    </source>
</evidence>
<gene>
    <name evidence="3" type="ORF">BO70DRAFT_418363</name>
</gene>
<dbReference type="GO" id="GO:0140662">
    <property type="term" value="F:ATP-dependent protein folding chaperone"/>
    <property type="evidence" value="ECO:0007669"/>
    <property type="project" value="InterPro"/>
</dbReference>
<evidence type="ECO:0000313" key="4">
    <source>
        <dbReference type="Proteomes" id="UP000247233"/>
    </source>
</evidence>
<evidence type="ECO:0000256" key="2">
    <source>
        <dbReference type="ARBA" id="ARBA00022840"/>
    </source>
</evidence>
<dbReference type="SUPFAM" id="SSF53067">
    <property type="entry name" value="Actin-like ATPase domain"/>
    <property type="match status" value="2"/>
</dbReference>
<dbReference type="EMBL" id="MSFL01000004">
    <property type="protein sequence ID" value="PWY89237.1"/>
    <property type="molecule type" value="Genomic_DNA"/>
</dbReference>
<accession>A0A317WVI4</accession>
<dbReference type="InterPro" id="IPR013126">
    <property type="entry name" value="Hsp_70_fam"/>
</dbReference>
<dbReference type="Pfam" id="PF00012">
    <property type="entry name" value="HSP70"/>
    <property type="match status" value="1"/>
</dbReference>